<keyword evidence="1" id="KW-0472">Membrane</keyword>
<dbReference type="HOGENOM" id="CLU_112530_0_0_1"/>
<dbReference type="STRING" id="930992.A0A0D0ALU0"/>
<keyword evidence="3" id="KW-1185">Reference proteome</keyword>
<feature type="transmembrane region" description="Helical" evidence="1">
    <location>
        <begin position="88"/>
        <end position="108"/>
    </location>
</feature>
<dbReference type="OrthoDB" id="3259878at2759"/>
<evidence type="ECO:0000313" key="3">
    <source>
        <dbReference type="Proteomes" id="UP000054485"/>
    </source>
</evidence>
<protein>
    <submittedName>
        <fullName evidence="2">Unplaced genomic scaffold CY34scaffold_97, whole genome shotgun sequence</fullName>
    </submittedName>
</protein>
<keyword evidence="1" id="KW-1133">Transmembrane helix</keyword>
<keyword evidence="1" id="KW-0812">Transmembrane</keyword>
<evidence type="ECO:0000313" key="2">
    <source>
        <dbReference type="EMBL" id="KIK42841.1"/>
    </source>
</evidence>
<evidence type="ECO:0000256" key="1">
    <source>
        <dbReference type="SAM" id="Phobius"/>
    </source>
</evidence>
<proteinExistence type="predicted"/>
<accession>A0A0D0ALU0</accession>
<dbReference type="Proteomes" id="UP000054485">
    <property type="component" value="Unassembled WGS sequence"/>
</dbReference>
<dbReference type="AlphaFoldDB" id="A0A0D0ALU0"/>
<reference evidence="3" key="2">
    <citation type="submission" date="2015-01" db="EMBL/GenBank/DDBJ databases">
        <title>Evolutionary Origins and Diversification of the Mycorrhizal Mutualists.</title>
        <authorList>
            <consortium name="DOE Joint Genome Institute"/>
            <consortium name="Mycorrhizal Genomics Consortium"/>
            <person name="Kohler A."/>
            <person name="Kuo A."/>
            <person name="Nagy L.G."/>
            <person name="Floudas D."/>
            <person name="Copeland A."/>
            <person name="Barry K.W."/>
            <person name="Cichocki N."/>
            <person name="Veneault-Fourrey C."/>
            <person name="LaButti K."/>
            <person name="Lindquist E.A."/>
            <person name="Lipzen A."/>
            <person name="Lundell T."/>
            <person name="Morin E."/>
            <person name="Murat C."/>
            <person name="Riley R."/>
            <person name="Ohm R."/>
            <person name="Sun H."/>
            <person name="Tunlid A."/>
            <person name="Henrissat B."/>
            <person name="Grigoriev I.V."/>
            <person name="Hibbett D.S."/>
            <person name="Martin F."/>
        </authorList>
    </citation>
    <scope>NUCLEOTIDE SEQUENCE [LARGE SCALE GENOMIC DNA]</scope>
    <source>
        <strain evidence="3">UH-Slu-Lm8-n1</strain>
    </source>
</reference>
<name>A0A0D0ALU0_9AGAM</name>
<organism evidence="2 3">
    <name type="scientific">Suillus luteus UH-Slu-Lm8-n1</name>
    <dbReference type="NCBI Taxonomy" id="930992"/>
    <lineage>
        <taxon>Eukaryota</taxon>
        <taxon>Fungi</taxon>
        <taxon>Dikarya</taxon>
        <taxon>Basidiomycota</taxon>
        <taxon>Agaricomycotina</taxon>
        <taxon>Agaricomycetes</taxon>
        <taxon>Agaricomycetidae</taxon>
        <taxon>Boletales</taxon>
        <taxon>Suillineae</taxon>
        <taxon>Suillaceae</taxon>
        <taxon>Suillus</taxon>
    </lineage>
</organism>
<dbReference type="InParanoid" id="A0A0D0ALU0"/>
<sequence>MTRRAPRIHRLPQRLDYSLVPAPLDLSLPLATEKSPLPAIIVTPSSPSADAPEYYIAFFKPPLKPTLRERVSEYSPFQPQLPLKARSAIIVSLILFVLICHLLVHLAVRRPHFDFITSSENISSLKANYHQAQNSFLDSFALDLKSFWSGPVAGDTQNFLIEDFSQPAHR</sequence>
<dbReference type="EMBL" id="KN835228">
    <property type="protein sequence ID" value="KIK42841.1"/>
    <property type="molecule type" value="Genomic_DNA"/>
</dbReference>
<gene>
    <name evidence="2" type="ORF">CY34DRAFT_804505</name>
</gene>
<reference evidence="2 3" key="1">
    <citation type="submission" date="2014-04" db="EMBL/GenBank/DDBJ databases">
        <authorList>
            <consortium name="DOE Joint Genome Institute"/>
            <person name="Kuo A."/>
            <person name="Ruytinx J."/>
            <person name="Rineau F."/>
            <person name="Colpaert J."/>
            <person name="Kohler A."/>
            <person name="Nagy L.G."/>
            <person name="Floudas D."/>
            <person name="Copeland A."/>
            <person name="Barry K.W."/>
            <person name="Cichocki N."/>
            <person name="Veneault-Fourrey C."/>
            <person name="LaButti K."/>
            <person name="Lindquist E.A."/>
            <person name="Lipzen A."/>
            <person name="Lundell T."/>
            <person name="Morin E."/>
            <person name="Murat C."/>
            <person name="Sun H."/>
            <person name="Tunlid A."/>
            <person name="Henrissat B."/>
            <person name="Grigoriev I.V."/>
            <person name="Hibbett D.S."/>
            <person name="Martin F."/>
            <person name="Nordberg H.P."/>
            <person name="Cantor M.N."/>
            <person name="Hua S.X."/>
        </authorList>
    </citation>
    <scope>NUCLEOTIDE SEQUENCE [LARGE SCALE GENOMIC DNA]</scope>
    <source>
        <strain evidence="2 3">UH-Slu-Lm8-n1</strain>
    </source>
</reference>